<feature type="transmembrane region" description="Helical" evidence="2">
    <location>
        <begin position="61"/>
        <end position="81"/>
    </location>
</feature>
<feature type="transmembrane region" description="Helical" evidence="2">
    <location>
        <begin position="210"/>
        <end position="230"/>
    </location>
</feature>
<feature type="transmembrane region" description="Helical" evidence="2">
    <location>
        <begin position="137"/>
        <end position="161"/>
    </location>
</feature>
<protein>
    <submittedName>
        <fullName evidence="3">Uncharacterized protein</fullName>
    </submittedName>
</protein>
<keyword evidence="2" id="KW-0812">Transmembrane</keyword>
<keyword evidence="2" id="KW-1133">Transmembrane helix</keyword>
<dbReference type="AlphaFoldDB" id="A0A540VY41"/>
<dbReference type="OrthoDB" id="4051943at2"/>
<feature type="transmembrane region" description="Helical" evidence="2">
    <location>
        <begin position="181"/>
        <end position="203"/>
    </location>
</feature>
<keyword evidence="2" id="KW-0472">Membrane</keyword>
<reference evidence="3 4" key="1">
    <citation type="submission" date="2019-06" db="EMBL/GenBank/DDBJ databases">
        <title>Description of Kitasatospora acidophila sp. nov. isolated from pine grove soil, and reclassification of Streptomyces novaecaesareae to Kitasatospora novaeceasareae comb. nov.</title>
        <authorList>
            <person name="Kim M.J."/>
        </authorList>
    </citation>
    <scope>NUCLEOTIDE SEQUENCE [LARGE SCALE GENOMIC DNA]</scope>
    <source>
        <strain evidence="3 4">MMS16-CNU292</strain>
    </source>
</reference>
<evidence type="ECO:0000256" key="1">
    <source>
        <dbReference type="SAM" id="MobiDB-lite"/>
    </source>
</evidence>
<feature type="transmembrane region" description="Helical" evidence="2">
    <location>
        <begin position="236"/>
        <end position="255"/>
    </location>
</feature>
<evidence type="ECO:0000256" key="2">
    <source>
        <dbReference type="SAM" id="Phobius"/>
    </source>
</evidence>
<keyword evidence="4" id="KW-1185">Reference proteome</keyword>
<organism evidence="3 4">
    <name type="scientific">Kitasatospora acidiphila</name>
    <dbReference type="NCBI Taxonomy" id="2567942"/>
    <lineage>
        <taxon>Bacteria</taxon>
        <taxon>Bacillati</taxon>
        <taxon>Actinomycetota</taxon>
        <taxon>Actinomycetes</taxon>
        <taxon>Kitasatosporales</taxon>
        <taxon>Streptomycetaceae</taxon>
        <taxon>Kitasatospora</taxon>
    </lineage>
</organism>
<accession>A0A540VY41</accession>
<feature type="transmembrane region" description="Helical" evidence="2">
    <location>
        <begin position="88"/>
        <end position="105"/>
    </location>
</feature>
<evidence type="ECO:0000313" key="4">
    <source>
        <dbReference type="Proteomes" id="UP000319103"/>
    </source>
</evidence>
<dbReference type="Proteomes" id="UP000319103">
    <property type="component" value="Unassembled WGS sequence"/>
</dbReference>
<feature type="transmembrane region" description="Helical" evidence="2">
    <location>
        <begin position="6"/>
        <end position="24"/>
    </location>
</feature>
<dbReference type="RefSeq" id="WP_141632402.1">
    <property type="nucleotide sequence ID" value="NZ_VIGB01000003.1"/>
</dbReference>
<sequence length="335" mass="34321">MNTTALAALSGVTAVAIALALGYLARIRIPRPPVGVHTAGDVAVVCVGVVLAPLLDLALPTPVVVTVFGVVLGTAAQFTLAPLLGGRWAWLLAAAAVGTTLALHASPTGVLAATDALLLIAVVGVANLWVQSGMRAAHVAALAAVLAVYDLVATTLTPVTLRFAAEVQGQPFAPQLALTRGALPVSLGLGDLLLLVLFPLAAAKAYGRRAALLAAAVGLAVVSAVSALFATHVLTTGFPLLAALGPLIVAQQLYWRQRCGRERSWAEWHSGAREPAPPPVNPAEAALRATAAPGLPDDCWLAVHDDRVVGVGATPGRARRDARRLGRTPTAVRQR</sequence>
<feature type="transmembrane region" description="Helical" evidence="2">
    <location>
        <begin position="111"/>
        <end position="130"/>
    </location>
</feature>
<comment type="caution">
    <text evidence="3">The sequence shown here is derived from an EMBL/GenBank/DDBJ whole genome shotgun (WGS) entry which is preliminary data.</text>
</comment>
<feature type="transmembrane region" description="Helical" evidence="2">
    <location>
        <begin position="36"/>
        <end position="55"/>
    </location>
</feature>
<name>A0A540VY41_9ACTN</name>
<dbReference type="EMBL" id="VIGB01000003">
    <property type="protein sequence ID" value="TQF01673.1"/>
    <property type="molecule type" value="Genomic_DNA"/>
</dbReference>
<feature type="region of interest" description="Disordered" evidence="1">
    <location>
        <begin position="314"/>
        <end position="335"/>
    </location>
</feature>
<gene>
    <name evidence="3" type="ORF">E6W39_04685</name>
</gene>
<evidence type="ECO:0000313" key="3">
    <source>
        <dbReference type="EMBL" id="TQF01673.1"/>
    </source>
</evidence>
<proteinExistence type="predicted"/>